<evidence type="ECO:0000313" key="1">
    <source>
        <dbReference type="EMBL" id="WAS95151.1"/>
    </source>
</evidence>
<accession>A0ABY7H7B0</accession>
<name>A0ABY7H7B0_9BACT</name>
<proteinExistence type="predicted"/>
<dbReference type="RefSeq" id="WP_269037483.1">
    <property type="nucleotide sequence ID" value="NZ_CP114040.1"/>
</dbReference>
<dbReference type="InterPro" id="IPR036065">
    <property type="entry name" value="BolA-like_sf"/>
</dbReference>
<keyword evidence="2" id="KW-1185">Reference proteome</keyword>
<protein>
    <submittedName>
        <fullName evidence="1">Uncharacterized protein</fullName>
    </submittedName>
</protein>
<gene>
    <name evidence="1" type="ORF">O0S08_03230</name>
</gene>
<sequence length="87" mass="10247">MKAEELRKALEQLGTTEVEEDGGRFVAHVVSPRFEGMEDAERQFQVWERVRQQFGLRAGVDIEFIFTYSPSEWERLNRGEQLDELQD</sequence>
<dbReference type="EMBL" id="CP114040">
    <property type="protein sequence ID" value="WAS95151.1"/>
    <property type="molecule type" value="Genomic_DNA"/>
</dbReference>
<reference evidence="1" key="1">
    <citation type="submission" date="2022-11" db="EMBL/GenBank/DDBJ databases">
        <title>Minimal conservation of predation-associated metabolite biosynthetic gene clusters underscores biosynthetic potential of Myxococcota including descriptions for ten novel species: Archangium lansinium sp. nov., Myxococcus landrumus sp. nov., Nannocystis bai.</title>
        <authorList>
            <person name="Ahearne A."/>
            <person name="Stevens C."/>
            <person name="Dowd S."/>
        </authorList>
    </citation>
    <scope>NUCLEOTIDE SEQUENCE</scope>
    <source>
        <strain evidence="1">Fl3</strain>
    </source>
</reference>
<dbReference type="Proteomes" id="UP001164459">
    <property type="component" value="Chromosome"/>
</dbReference>
<evidence type="ECO:0000313" key="2">
    <source>
        <dbReference type="Proteomes" id="UP001164459"/>
    </source>
</evidence>
<organism evidence="1 2">
    <name type="scientific">Nannocystis punicea</name>
    <dbReference type="NCBI Taxonomy" id="2995304"/>
    <lineage>
        <taxon>Bacteria</taxon>
        <taxon>Pseudomonadati</taxon>
        <taxon>Myxococcota</taxon>
        <taxon>Polyangia</taxon>
        <taxon>Nannocystales</taxon>
        <taxon>Nannocystaceae</taxon>
        <taxon>Nannocystis</taxon>
    </lineage>
</organism>
<dbReference type="SUPFAM" id="SSF82657">
    <property type="entry name" value="BolA-like"/>
    <property type="match status" value="1"/>
</dbReference>